<evidence type="ECO:0000256" key="1">
    <source>
        <dbReference type="ARBA" id="ARBA00000085"/>
    </source>
</evidence>
<dbReference type="InterPro" id="IPR036097">
    <property type="entry name" value="HisK_dim/P_sf"/>
</dbReference>
<proteinExistence type="predicted"/>
<evidence type="ECO:0000256" key="3">
    <source>
        <dbReference type="ARBA" id="ARBA00022679"/>
    </source>
</evidence>
<evidence type="ECO:0000256" key="5">
    <source>
        <dbReference type="SAM" id="MobiDB-lite"/>
    </source>
</evidence>
<evidence type="ECO:0000313" key="6">
    <source>
        <dbReference type="EMBL" id="MCY1014100.1"/>
    </source>
</evidence>
<dbReference type="InterPro" id="IPR003661">
    <property type="entry name" value="HisK_dim/P_dom"/>
</dbReference>
<keyword evidence="4" id="KW-0418">Kinase</keyword>
<reference evidence="6" key="1">
    <citation type="submission" date="2022-11" db="EMBL/GenBank/DDBJ databases">
        <title>Minimal conservation of predation-associated metabolite biosynthetic gene clusters underscores biosynthetic potential of Myxococcota including descriptions for ten novel species: Archangium lansinium sp. nov., Myxococcus landrumus sp. nov., Nannocystis bai.</title>
        <authorList>
            <person name="Ahearne A."/>
            <person name="Stevens C."/>
            <person name="Phillips K."/>
        </authorList>
    </citation>
    <scope>NUCLEOTIDE SEQUENCE</scope>
    <source>
        <strain evidence="6">Na p29</strain>
    </source>
</reference>
<dbReference type="SUPFAM" id="SSF47384">
    <property type="entry name" value="Homodimeric domain of signal transducing histidine kinase"/>
    <property type="match status" value="1"/>
</dbReference>
<dbReference type="Gene3D" id="1.10.287.130">
    <property type="match status" value="1"/>
</dbReference>
<dbReference type="GO" id="GO:0000156">
    <property type="term" value="F:phosphorelay response regulator activity"/>
    <property type="evidence" value="ECO:0007669"/>
    <property type="project" value="TreeGrafter"/>
</dbReference>
<feature type="region of interest" description="Disordered" evidence="5">
    <location>
        <begin position="1"/>
        <end position="77"/>
    </location>
</feature>
<accession>A0A9X3F2G1</accession>
<keyword evidence="7" id="KW-1185">Reference proteome</keyword>
<comment type="catalytic activity">
    <reaction evidence="1">
        <text>ATP + protein L-histidine = ADP + protein N-phospho-L-histidine.</text>
        <dbReference type="EC" id="2.7.13.3"/>
    </reaction>
</comment>
<evidence type="ECO:0000256" key="4">
    <source>
        <dbReference type="ARBA" id="ARBA00022777"/>
    </source>
</evidence>
<dbReference type="RefSeq" id="WP_267778338.1">
    <property type="nucleotide sequence ID" value="NZ_JAPNKE010000002.1"/>
</dbReference>
<dbReference type="GO" id="GO:0007234">
    <property type="term" value="P:osmosensory signaling via phosphorelay pathway"/>
    <property type="evidence" value="ECO:0007669"/>
    <property type="project" value="TreeGrafter"/>
</dbReference>
<comment type="caution">
    <text evidence="6">The sequence shown here is derived from an EMBL/GenBank/DDBJ whole genome shotgun (WGS) entry which is preliminary data.</text>
</comment>
<dbReference type="PANTHER" id="PTHR42878:SF15">
    <property type="entry name" value="BACTERIOPHYTOCHROME"/>
    <property type="match status" value="1"/>
</dbReference>
<dbReference type="AlphaFoldDB" id="A0A9X3F2G1"/>
<dbReference type="GO" id="GO:0030295">
    <property type="term" value="F:protein kinase activator activity"/>
    <property type="evidence" value="ECO:0007669"/>
    <property type="project" value="TreeGrafter"/>
</dbReference>
<organism evidence="6 7">
    <name type="scientific">Nannocystis pusilla</name>
    <dbReference type="NCBI Taxonomy" id="889268"/>
    <lineage>
        <taxon>Bacteria</taxon>
        <taxon>Pseudomonadati</taxon>
        <taxon>Myxococcota</taxon>
        <taxon>Polyangia</taxon>
        <taxon>Nannocystales</taxon>
        <taxon>Nannocystaceae</taxon>
        <taxon>Nannocystis</taxon>
    </lineage>
</organism>
<evidence type="ECO:0000313" key="7">
    <source>
        <dbReference type="Proteomes" id="UP001150924"/>
    </source>
</evidence>
<dbReference type="EMBL" id="JAPNKE010000002">
    <property type="protein sequence ID" value="MCY1014100.1"/>
    <property type="molecule type" value="Genomic_DNA"/>
</dbReference>
<sequence>MEGQAVPHGELRQRVGHAARSPSSSRTCSSTRGSPATRIDPPSSRAWRWCRSARPGRSAPSARTGPPPRRRRGRGPALQALADSTSIALENVELYNDLERRVRDRTAQLEALNDELSAFAYAVSHDLRAPLRAIAGFSRALDERWRAARRPRPRLSGPRAAAPPAWTA</sequence>
<dbReference type="GO" id="GO:0000155">
    <property type="term" value="F:phosphorelay sensor kinase activity"/>
    <property type="evidence" value="ECO:0007669"/>
    <property type="project" value="InterPro"/>
</dbReference>
<name>A0A9X3F2G1_9BACT</name>
<dbReference type="PANTHER" id="PTHR42878">
    <property type="entry name" value="TWO-COMPONENT HISTIDINE KINASE"/>
    <property type="match status" value="1"/>
</dbReference>
<evidence type="ECO:0000256" key="2">
    <source>
        <dbReference type="ARBA" id="ARBA00012438"/>
    </source>
</evidence>
<dbReference type="InterPro" id="IPR050351">
    <property type="entry name" value="BphY/WalK/GraS-like"/>
</dbReference>
<feature type="compositionally biased region" description="Low complexity" evidence="5">
    <location>
        <begin position="154"/>
        <end position="168"/>
    </location>
</feature>
<protein>
    <recommendedName>
        <fullName evidence="2">histidine kinase</fullName>
        <ecNumber evidence="2">2.7.13.3</ecNumber>
    </recommendedName>
</protein>
<gene>
    <name evidence="6" type="ORF">OV079_53010</name>
</gene>
<feature type="compositionally biased region" description="Low complexity" evidence="5">
    <location>
        <begin position="20"/>
        <end position="64"/>
    </location>
</feature>
<keyword evidence="3" id="KW-0808">Transferase</keyword>
<dbReference type="EC" id="2.7.13.3" evidence="2"/>
<dbReference type="Proteomes" id="UP001150924">
    <property type="component" value="Unassembled WGS sequence"/>
</dbReference>
<dbReference type="CDD" id="cd00082">
    <property type="entry name" value="HisKA"/>
    <property type="match status" value="1"/>
</dbReference>
<feature type="region of interest" description="Disordered" evidence="5">
    <location>
        <begin position="149"/>
        <end position="168"/>
    </location>
</feature>